<evidence type="ECO:0000313" key="3">
    <source>
        <dbReference type="Proteomes" id="UP000639606"/>
    </source>
</evidence>
<proteinExistence type="predicted"/>
<gene>
    <name evidence="2" type="ORF">GCM10010185_18420</name>
</gene>
<reference evidence="2" key="2">
    <citation type="submission" date="2020-09" db="EMBL/GenBank/DDBJ databases">
        <authorList>
            <person name="Sun Q."/>
            <person name="Ohkuma M."/>
        </authorList>
    </citation>
    <scope>NUCLEOTIDE SEQUENCE</scope>
    <source>
        <strain evidence="2">JCM 3313</strain>
    </source>
</reference>
<dbReference type="Gene3D" id="1.25.40.10">
    <property type="entry name" value="Tetratricopeptide repeat domain"/>
    <property type="match status" value="1"/>
</dbReference>
<feature type="domain" description="CHAT" evidence="1">
    <location>
        <begin position="632"/>
        <end position="857"/>
    </location>
</feature>
<dbReference type="InterPro" id="IPR024983">
    <property type="entry name" value="CHAT_dom"/>
</dbReference>
<dbReference type="InterPro" id="IPR011990">
    <property type="entry name" value="TPR-like_helical_dom_sf"/>
</dbReference>
<dbReference type="Pfam" id="PF12770">
    <property type="entry name" value="CHAT"/>
    <property type="match status" value="1"/>
</dbReference>
<accession>A0A918AML0</accession>
<comment type="caution">
    <text evidence="2">The sequence shown here is derived from an EMBL/GenBank/DDBJ whole genome shotgun (WGS) entry which is preliminary data.</text>
</comment>
<dbReference type="RefSeq" id="WP_189222771.1">
    <property type="nucleotide sequence ID" value="NZ_BMRG01000003.1"/>
</dbReference>
<evidence type="ECO:0000259" key="1">
    <source>
        <dbReference type="Pfam" id="PF12770"/>
    </source>
</evidence>
<organism evidence="2 3">
    <name type="scientific">Saccharothrix coeruleofusca</name>
    <dbReference type="NCBI Taxonomy" id="33919"/>
    <lineage>
        <taxon>Bacteria</taxon>
        <taxon>Bacillati</taxon>
        <taxon>Actinomycetota</taxon>
        <taxon>Actinomycetes</taxon>
        <taxon>Pseudonocardiales</taxon>
        <taxon>Pseudonocardiaceae</taxon>
        <taxon>Saccharothrix</taxon>
    </lineage>
</organism>
<name>A0A918AML0_9PSEU</name>
<keyword evidence="3" id="KW-1185">Reference proteome</keyword>
<evidence type="ECO:0000313" key="2">
    <source>
        <dbReference type="EMBL" id="GGP46976.1"/>
    </source>
</evidence>
<protein>
    <recommendedName>
        <fullName evidence="1">CHAT domain-containing protein</fullName>
    </recommendedName>
</protein>
<reference evidence="2" key="1">
    <citation type="journal article" date="2014" name="Int. J. Syst. Evol. Microbiol.">
        <title>Complete genome sequence of Corynebacterium casei LMG S-19264T (=DSM 44701T), isolated from a smear-ripened cheese.</title>
        <authorList>
            <consortium name="US DOE Joint Genome Institute (JGI-PGF)"/>
            <person name="Walter F."/>
            <person name="Albersmeier A."/>
            <person name="Kalinowski J."/>
            <person name="Ruckert C."/>
        </authorList>
    </citation>
    <scope>NUCLEOTIDE SEQUENCE</scope>
    <source>
        <strain evidence="2">JCM 3313</strain>
    </source>
</reference>
<dbReference type="Proteomes" id="UP000639606">
    <property type="component" value="Unassembled WGS sequence"/>
</dbReference>
<dbReference type="AlphaFoldDB" id="A0A918AML0"/>
<sequence length="873" mass="93524">MPVPPQNADPVRDARELHRKGKLAASANHYPAASRLLRKGIARLDASGVNSVESLEVRVRLLITLSFCVAETRGLEEGLNQIAVTRESLSAMPPGALRDELESLANGVHGVLLFRVGRIWEGIRYVDLDVAYHEAKLAQTTDDPTPVVNSLVTTLSNRGNAFGEIYQFDKAVRDLNRAAELAVQYDMPMRAAIATHALGNVLLRAGDVTAALRRYGEAAKTFQEVEPGLLLRLRIDQAEAMIAVGLADEAGRQLDAVLPDLRAQRVGQDIAEAEMFRAIAALHEGDLITAQRMAKAAQRKLAQRGSPAWAAIASLIILRARALCAIGTHRPTHRPPARLVERALSLAAELAALKLHEHAALAHVLAARLEVRRGNTDRAAELLRSVPKSRRFSPIDHRMLLRLCRAELALAQGNQRAALAQAQAGLAELGRMRDQLGGLELLSGTSLHGRELGELAVRLVLAAGDSPANAKRLFTWLERTRAQMYRYDPVESTVDAALGERIAEVRQLSRLLLRARLDGAPTAELEQRYAAGQRAAMQLGWSASPWGKPRPVATADEVAARLGDRALISFASCDEELVAVVVVDGRVRMVRLGAVEVATEAARKLHADLNALAPDHLPPPLVEVISASACREARKLDAALLRPLADMIGDRELVVVPTGALYVVPWGVLPTCASRPTTVVPSATAWLSSSRVDRDHGSGVVLVRGPGLAAAQGEIERLAVLHRDAKLLGVEEARVVSVLEALDGVELAHIAAHGEHEPENALFSRLELVDGALFAHEVGRVRRPPERVVLAACELALNRVRPGDEPLGFAGALLAGGARTVIAASSKVGDQPSAAAMADFHRALATGAPPAVALAEAVAVDPLRRPFVCLGSG</sequence>
<dbReference type="EMBL" id="BMRG01000003">
    <property type="protein sequence ID" value="GGP46976.1"/>
    <property type="molecule type" value="Genomic_DNA"/>
</dbReference>
<dbReference type="SUPFAM" id="SSF48452">
    <property type="entry name" value="TPR-like"/>
    <property type="match status" value="1"/>
</dbReference>